<proteinExistence type="predicted"/>
<name>A0A9D3WTM0_9SAUR</name>
<organism evidence="1 2">
    <name type="scientific">Mauremys mutica</name>
    <name type="common">yellowpond turtle</name>
    <dbReference type="NCBI Taxonomy" id="74926"/>
    <lineage>
        <taxon>Eukaryota</taxon>
        <taxon>Metazoa</taxon>
        <taxon>Chordata</taxon>
        <taxon>Craniata</taxon>
        <taxon>Vertebrata</taxon>
        <taxon>Euteleostomi</taxon>
        <taxon>Archelosauria</taxon>
        <taxon>Testudinata</taxon>
        <taxon>Testudines</taxon>
        <taxon>Cryptodira</taxon>
        <taxon>Durocryptodira</taxon>
        <taxon>Testudinoidea</taxon>
        <taxon>Geoemydidae</taxon>
        <taxon>Geoemydinae</taxon>
        <taxon>Mauremys</taxon>
    </lineage>
</organism>
<evidence type="ECO:0000313" key="2">
    <source>
        <dbReference type="Proteomes" id="UP000827986"/>
    </source>
</evidence>
<dbReference type="EMBL" id="JAHDVG010000487">
    <property type="protein sequence ID" value="KAH1166781.1"/>
    <property type="molecule type" value="Genomic_DNA"/>
</dbReference>
<reference evidence="1" key="1">
    <citation type="submission" date="2021-09" db="EMBL/GenBank/DDBJ databases">
        <title>The genome of Mauremys mutica provides insights into the evolution of semi-aquatic lifestyle.</title>
        <authorList>
            <person name="Gong S."/>
            <person name="Gao Y."/>
        </authorList>
    </citation>
    <scope>NUCLEOTIDE SEQUENCE</scope>
    <source>
        <strain evidence="1">MM-2020</strain>
        <tissue evidence="1">Muscle</tissue>
    </source>
</reference>
<dbReference type="AlphaFoldDB" id="A0A9D3WTM0"/>
<sequence length="100" mass="11689">MLLQQPSLMIEDQHVREKLGLSLYLAGLWIKKKNPQNLLFWDIHKNELAQEDTSHRASAHSLGKVIWHQYLEFLLRKCVYLIAIGKITSFLLPPAFTFDE</sequence>
<protein>
    <submittedName>
        <fullName evidence="1">Uncharacterized protein</fullName>
    </submittedName>
</protein>
<gene>
    <name evidence="1" type="ORF">KIL84_015953</name>
</gene>
<evidence type="ECO:0000313" key="1">
    <source>
        <dbReference type="EMBL" id="KAH1166781.1"/>
    </source>
</evidence>
<keyword evidence="2" id="KW-1185">Reference proteome</keyword>
<accession>A0A9D3WTM0</accession>
<comment type="caution">
    <text evidence="1">The sequence shown here is derived from an EMBL/GenBank/DDBJ whole genome shotgun (WGS) entry which is preliminary data.</text>
</comment>
<dbReference type="Proteomes" id="UP000827986">
    <property type="component" value="Unassembled WGS sequence"/>
</dbReference>